<feature type="compositionally biased region" description="Basic and acidic residues" evidence="1">
    <location>
        <begin position="12"/>
        <end position="32"/>
    </location>
</feature>
<feature type="region of interest" description="Disordered" evidence="1">
    <location>
        <begin position="12"/>
        <end position="45"/>
    </location>
</feature>
<protein>
    <submittedName>
        <fullName evidence="2">Uncharacterized protein</fullName>
    </submittedName>
</protein>
<organism evidence="2 3">
    <name type="scientific">Alkalicoccus saliphilus</name>
    <dbReference type="NCBI Taxonomy" id="200989"/>
    <lineage>
        <taxon>Bacteria</taxon>
        <taxon>Bacillati</taxon>
        <taxon>Bacillota</taxon>
        <taxon>Bacilli</taxon>
        <taxon>Bacillales</taxon>
        <taxon>Bacillaceae</taxon>
        <taxon>Alkalicoccus</taxon>
    </lineage>
</organism>
<evidence type="ECO:0000313" key="2">
    <source>
        <dbReference type="EMBL" id="PTL38397.1"/>
    </source>
</evidence>
<sequence length="77" mass="8786">MISCWSCSRRLQGDEGRAEDPFLPSSERKKLAEAGPPGKRPVEAEARKRIGLYKKHFINRLKGTSPQRIVPFNECLF</sequence>
<evidence type="ECO:0000313" key="3">
    <source>
        <dbReference type="Proteomes" id="UP000240509"/>
    </source>
</evidence>
<dbReference type="AlphaFoldDB" id="A0A2T4U4R7"/>
<evidence type="ECO:0000256" key="1">
    <source>
        <dbReference type="SAM" id="MobiDB-lite"/>
    </source>
</evidence>
<keyword evidence="3" id="KW-1185">Reference proteome</keyword>
<dbReference type="Proteomes" id="UP000240509">
    <property type="component" value="Unassembled WGS sequence"/>
</dbReference>
<proteinExistence type="predicted"/>
<accession>A0A2T4U4R7</accession>
<gene>
    <name evidence="2" type="ORF">C6Y45_11605</name>
</gene>
<name>A0A2T4U4R7_9BACI</name>
<dbReference type="EMBL" id="PZJJ01000019">
    <property type="protein sequence ID" value="PTL38397.1"/>
    <property type="molecule type" value="Genomic_DNA"/>
</dbReference>
<comment type="caution">
    <text evidence="2">The sequence shown here is derived from an EMBL/GenBank/DDBJ whole genome shotgun (WGS) entry which is preliminary data.</text>
</comment>
<reference evidence="2 3" key="1">
    <citation type="submission" date="2018-03" db="EMBL/GenBank/DDBJ databases">
        <title>Alkalicoccus saliphilus sp. nov., isolated from a mineral pool.</title>
        <authorList>
            <person name="Zhao B."/>
        </authorList>
    </citation>
    <scope>NUCLEOTIDE SEQUENCE [LARGE SCALE GENOMIC DNA]</scope>
    <source>
        <strain evidence="2 3">6AG</strain>
    </source>
</reference>